<accession>A0ABP0JSB3</accession>
<name>A0ABP0JSB3_9DINO</name>
<evidence type="ECO:0000313" key="2">
    <source>
        <dbReference type="EMBL" id="CAK9017336.1"/>
    </source>
</evidence>
<dbReference type="Proteomes" id="UP001642484">
    <property type="component" value="Unassembled WGS sequence"/>
</dbReference>
<dbReference type="EMBL" id="CAXAMN010006347">
    <property type="protein sequence ID" value="CAK9017336.1"/>
    <property type="molecule type" value="Genomic_DNA"/>
</dbReference>
<reference evidence="2 3" key="1">
    <citation type="submission" date="2024-02" db="EMBL/GenBank/DDBJ databases">
        <authorList>
            <person name="Chen Y."/>
            <person name="Shah S."/>
            <person name="Dougan E. K."/>
            <person name="Thang M."/>
            <person name="Chan C."/>
        </authorList>
    </citation>
    <scope>NUCLEOTIDE SEQUENCE [LARGE SCALE GENOMIC DNA]</scope>
</reference>
<comment type="caution">
    <text evidence="2">The sequence shown here is derived from an EMBL/GenBank/DDBJ whole genome shotgun (WGS) entry which is preliminary data.</text>
</comment>
<feature type="region of interest" description="Disordered" evidence="1">
    <location>
        <begin position="308"/>
        <end position="331"/>
    </location>
</feature>
<keyword evidence="3" id="KW-1185">Reference proteome</keyword>
<gene>
    <name evidence="2" type="ORF">CCMP2556_LOCUS12845</name>
</gene>
<protein>
    <submittedName>
        <fullName evidence="2">Uncharacterized protein</fullName>
    </submittedName>
</protein>
<organism evidence="2 3">
    <name type="scientific">Durusdinium trenchii</name>
    <dbReference type="NCBI Taxonomy" id="1381693"/>
    <lineage>
        <taxon>Eukaryota</taxon>
        <taxon>Sar</taxon>
        <taxon>Alveolata</taxon>
        <taxon>Dinophyceae</taxon>
        <taxon>Suessiales</taxon>
        <taxon>Symbiodiniaceae</taxon>
        <taxon>Durusdinium</taxon>
    </lineage>
</organism>
<sequence length="499" mass="55150">MLPGLAEAEKLLETLQRVCHNLDTARGIDALCAALREGHEARLPANLLQRAVQRLGTREAAQQGLERAIEAARVPALTAALETAAEMYLPSEEPARTLLTAISHSEKLLQAALLSESIDDLQQALDSAASSGLREDELILRAQKLLTRQREIRDDAQKQLKEAIEARLPSLLEEALEVSARSQVDEANIQEGADLLAQIEFLLSRVEVAVGSEERAATLHAAQVKVPKELLSVAETQLNCLNHLHSVLRAGDVPATRRALKLAEVAGIKPEEIVEARAVERRWGQLTRELEIAVSMGNTQRLRKALENTENSGISQEQLRPAELSLSASRRSDAAHEELEEAIETCDAENIHKSLVEACNNNVSDSELIFHAREMLDHLLSLRQQLLKAVESMDLQRLHVAVEESAQGHDGLPEKDLASALRILDELKAGELARLERHLKQAAEAEDFRALDYLLRRAEQNTHLCGLQVKELDLEQFQQLAQKHQAPTEHRESDAGGFA</sequence>
<evidence type="ECO:0000313" key="3">
    <source>
        <dbReference type="Proteomes" id="UP001642484"/>
    </source>
</evidence>
<evidence type="ECO:0000256" key="1">
    <source>
        <dbReference type="SAM" id="MobiDB-lite"/>
    </source>
</evidence>
<feature type="compositionally biased region" description="Low complexity" evidence="1">
    <location>
        <begin position="319"/>
        <end position="329"/>
    </location>
</feature>
<feature type="compositionally biased region" description="Polar residues" evidence="1">
    <location>
        <begin position="308"/>
        <end position="318"/>
    </location>
</feature>
<proteinExistence type="predicted"/>